<dbReference type="EMBL" id="UOFD01000019">
    <property type="protein sequence ID" value="VAW50847.1"/>
    <property type="molecule type" value="Genomic_DNA"/>
</dbReference>
<protein>
    <submittedName>
        <fullName evidence="1">Uncharacterized protein</fullName>
    </submittedName>
</protein>
<name>A0A3B0WJP7_9ZZZZ</name>
<proteinExistence type="predicted"/>
<reference evidence="1" key="1">
    <citation type="submission" date="2018-06" db="EMBL/GenBank/DDBJ databases">
        <authorList>
            <person name="Zhirakovskaya E."/>
        </authorList>
    </citation>
    <scope>NUCLEOTIDE SEQUENCE</scope>
</reference>
<dbReference type="AlphaFoldDB" id="A0A3B0WJP7"/>
<accession>A0A3B0WJP7</accession>
<evidence type="ECO:0000313" key="1">
    <source>
        <dbReference type="EMBL" id="VAW50847.1"/>
    </source>
</evidence>
<organism evidence="1">
    <name type="scientific">hydrothermal vent metagenome</name>
    <dbReference type="NCBI Taxonomy" id="652676"/>
    <lineage>
        <taxon>unclassified sequences</taxon>
        <taxon>metagenomes</taxon>
        <taxon>ecological metagenomes</taxon>
    </lineage>
</organism>
<sequence length="41" mass="4894">MSDTSQREWQFYLEDMLKFTRNVLSYTEELAQTVFVESGIT</sequence>
<gene>
    <name evidence="1" type="ORF">MNBD_GAMMA06-2034</name>
</gene>